<dbReference type="OrthoDB" id="7929489at2"/>
<evidence type="ECO:0000313" key="3">
    <source>
        <dbReference type="EMBL" id="PKB14169.1"/>
    </source>
</evidence>
<organism evidence="3 4">
    <name type="scientific">Novosphingobium kunmingense</name>
    <dbReference type="NCBI Taxonomy" id="1211806"/>
    <lineage>
        <taxon>Bacteria</taxon>
        <taxon>Pseudomonadati</taxon>
        <taxon>Pseudomonadota</taxon>
        <taxon>Alphaproteobacteria</taxon>
        <taxon>Sphingomonadales</taxon>
        <taxon>Sphingomonadaceae</taxon>
        <taxon>Novosphingobium</taxon>
    </lineage>
</organism>
<feature type="region of interest" description="Disordered" evidence="1">
    <location>
        <begin position="1"/>
        <end position="22"/>
    </location>
</feature>
<sequence>MHALADLADQAEHDERLPGESRTGPRVSLLLRAAKLVSPTAEFLCILRDVSTRGLKARLFHRLPDERPLKLELGNGQRFSVEPVWEKDSHAGFRFLHDNVAVSELVRESTPFPRRSLRLKLDRDVVVHDGERQHAARLCDISLLGVLIETAATLPLRKEVTIDHGRIALGAARVRWRRGRLHGLVLQRSLTIEQLAMLIAHVHQVGDDGALAPLALD</sequence>
<keyword evidence="4" id="KW-1185">Reference proteome</keyword>
<name>A0A2N0H5G4_9SPHN</name>
<dbReference type="AlphaFoldDB" id="A0A2N0H5G4"/>
<reference evidence="3 4" key="1">
    <citation type="submission" date="2017-11" db="EMBL/GenBank/DDBJ databases">
        <title>Genomic Encyclopedia of Type Strains, Phase III (KMG-III): the genomes of soil and plant-associated and newly described type strains.</title>
        <authorList>
            <person name="Whitman W."/>
        </authorList>
    </citation>
    <scope>NUCLEOTIDE SEQUENCE [LARGE SCALE GENOMIC DNA]</scope>
    <source>
        <strain evidence="3 4">CGMCC 1.12274</strain>
    </source>
</reference>
<dbReference type="RefSeq" id="WP_100867997.1">
    <property type="nucleotide sequence ID" value="NZ_PHUF01000005.1"/>
</dbReference>
<dbReference type="EMBL" id="PHUF01000005">
    <property type="protein sequence ID" value="PKB14169.1"/>
    <property type="molecule type" value="Genomic_DNA"/>
</dbReference>
<dbReference type="InterPro" id="IPR009875">
    <property type="entry name" value="PilZ_domain"/>
</dbReference>
<dbReference type="GO" id="GO:0035438">
    <property type="term" value="F:cyclic-di-GMP binding"/>
    <property type="evidence" value="ECO:0007669"/>
    <property type="project" value="InterPro"/>
</dbReference>
<feature type="domain" description="PilZ" evidence="2">
    <location>
        <begin position="114"/>
        <end position="202"/>
    </location>
</feature>
<dbReference type="SUPFAM" id="SSF141371">
    <property type="entry name" value="PilZ domain-like"/>
    <property type="match status" value="1"/>
</dbReference>
<evidence type="ECO:0000313" key="4">
    <source>
        <dbReference type="Proteomes" id="UP000232587"/>
    </source>
</evidence>
<feature type="compositionally biased region" description="Basic and acidic residues" evidence="1">
    <location>
        <begin position="10"/>
        <end position="19"/>
    </location>
</feature>
<gene>
    <name evidence="3" type="ORF">B0I00_2800</name>
</gene>
<accession>A0A2N0H5G4</accession>
<proteinExistence type="predicted"/>
<dbReference type="Proteomes" id="UP000232587">
    <property type="component" value="Unassembled WGS sequence"/>
</dbReference>
<protein>
    <submittedName>
        <fullName evidence="3">PilZ domain-containing protein</fullName>
    </submittedName>
</protein>
<evidence type="ECO:0000256" key="1">
    <source>
        <dbReference type="SAM" id="MobiDB-lite"/>
    </source>
</evidence>
<dbReference type="Gene3D" id="2.40.10.220">
    <property type="entry name" value="predicted glycosyltransferase like domains"/>
    <property type="match status" value="1"/>
</dbReference>
<dbReference type="Pfam" id="PF07238">
    <property type="entry name" value="PilZ"/>
    <property type="match status" value="1"/>
</dbReference>
<evidence type="ECO:0000259" key="2">
    <source>
        <dbReference type="Pfam" id="PF07238"/>
    </source>
</evidence>
<comment type="caution">
    <text evidence="3">The sequence shown here is derived from an EMBL/GenBank/DDBJ whole genome shotgun (WGS) entry which is preliminary data.</text>
</comment>